<organism evidence="11 12">
    <name type="scientific">Paenibacillus montaniterrae</name>
    <dbReference type="NCBI Taxonomy" id="429341"/>
    <lineage>
        <taxon>Bacteria</taxon>
        <taxon>Bacillati</taxon>
        <taxon>Bacillota</taxon>
        <taxon>Bacilli</taxon>
        <taxon>Bacillales</taxon>
        <taxon>Paenibacillaceae</taxon>
        <taxon>Paenibacillus</taxon>
    </lineage>
</organism>
<dbReference type="InterPro" id="IPR051552">
    <property type="entry name" value="HptR"/>
</dbReference>
<evidence type="ECO:0008006" key="13">
    <source>
        <dbReference type="Google" id="ProtNLM"/>
    </source>
</evidence>
<keyword evidence="5" id="KW-0805">Transcription regulation</keyword>
<dbReference type="GO" id="GO:0000160">
    <property type="term" value="P:phosphorelay signal transduction system"/>
    <property type="evidence" value="ECO:0007669"/>
    <property type="project" value="UniProtKB-KW"/>
</dbReference>
<gene>
    <name evidence="11" type="ORF">J40TS1_06400</name>
</gene>
<dbReference type="Gene3D" id="1.10.10.60">
    <property type="entry name" value="Homeodomain-like"/>
    <property type="match status" value="2"/>
</dbReference>
<dbReference type="EMBL" id="BOSE01000001">
    <property type="protein sequence ID" value="GIP14998.1"/>
    <property type="molecule type" value="Genomic_DNA"/>
</dbReference>
<dbReference type="PRINTS" id="PR00032">
    <property type="entry name" value="HTHARAC"/>
</dbReference>
<keyword evidence="12" id="KW-1185">Reference proteome</keyword>
<dbReference type="InterPro" id="IPR009057">
    <property type="entry name" value="Homeodomain-like_sf"/>
</dbReference>
<dbReference type="InterPro" id="IPR020449">
    <property type="entry name" value="Tscrpt_reg_AraC-type_HTH"/>
</dbReference>
<feature type="domain" description="HTH araC/xylS-type" evidence="9">
    <location>
        <begin position="359"/>
        <end position="457"/>
    </location>
</feature>
<dbReference type="GO" id="GO:0043565">
    <property type="term" value="F:sequence-specific DNA binding"/>
    <property type="evidence" value="ECO:0007669"/>
    <property type="project" value="InterPro"/>
</dbReference>
<evidence type="ECO:0000256" key="8">
    <source>
        <dbReference type="PROSITE-ProRule" id="PRU00169"/>
    </source>
</evidence>
<dbReference type="InterPro" id="IPR001789">
    <property type="entry name" value="Sig_transdc_resp-reg_receiver"/>
</dbReference>
<evidence type="ECO:0000313" key="11">
    <source>
        <dbReference type="EMBL" id="GIP14998.1"/>
    </source>
</evidence>
<evidence type="ECO:0000256" key="1">
    <source>
        <dbReference type="ARBA" id="ARBA00004496"/>
    </source>
</evidence>
<dbReference type="SUPFAM" id="SSF52172">
    <property type="entry name" value="CheY-like"/>
    <property type="match status" value="1"/>
</dbReference>
<reference evidence="11" key="1">
    <citation type="submission" date="2021-03" db="EMBL/GenBank/DDBJ databases">
        <title>Antimicrobial resistance genes in bacteria isolated from Japanese honey, and their potential for conferring macrolide and lincosamide resistance in the American foulbrood pathogen Paenibacillus larvae.</title>
        <authorList>
            <person name="Okamoto M."/>
            <person name="Kumagai M."/>
            <person name="Kanamori H."/>
            <person name="Takamatsu D."/>
        </authorList>
    </citation>
    <scope>NUCLEOTIDE SEQUENCE</scope>
    <source>
        <strain evidence="11">J40TS1</strain>
    </source>
</reference>
<comment type="caution">
    <text evidence="11">The sequence shown here is derived from an EMBL/GenBank/DDBJ whole genome shotgun (WGS) entry which is preliminary data.</text>
</comment>
<dbReference type="InterPro" id="IPR018060">
    <property type="entry name" value="HTH_AraC"/>
</dbReference>
<sequence length="462" mass="54213">MISALVVDDERMVRQGLQSLTNWDAYEISFVGEAKDGIQALRFLSKQAVDVMFVDITMPNMNGFELMKRVQELHPQVKFVILTCHHEFDYAQEALQLGAIDYIVKTLLNRDNVDETAKRIVSRLKRETERKHETVPLYNGGLYMYRPLAAPFTSFENQLIASNSLVVKELGRSWFRLETSAVSIPQESLLFELQELGQFVVMPQCGKKAEEIEPWLIEHGERLLFYYSDAGGSRCFHLSEEELLGLMKQLTAVDQREQQKFFNELEQYRWLLYPQEWNAWTKRVKQLQPQPSYLQQLCNQFYRQVVLSINIAEPYIDVPEQPDTSCWKTVEHWLQQFSVLLRSRMGDLSFSHEVMLCMIKAIRYMHQQIALELNQNDIAYQVGMSRSYFSQCFKRFFGVSFGIVLRELRIDAAKQMLVRTQLSISEIANRVGFVDHKYFSRTFKAQFGVYPTEYRSLHYELR</sequence>
<evidence type="ECO:0000259" key="10">
    <source>
        <dbReference type="PROSITE" id="PS50110"/>
    </source>
</evidence>
<keyword evidence="6" id="KW-0238">DNA-binding</keyword>
<feature type="domain" description="Response regulatory" evidence="10">
    <location>
        <begin position="3"/>
        <end position="120"/>
    </location>
</feature>
<dbReference type="PROSITE" id="PS50110">
    <property type="entry name" value="RESPONSE_REGULATORY"/>
    <property type="match status" value="1"/>
</dbReference>
<feature type="modified residue" description="4-aspartylphosphate" evidence="8">
    <location>
        <position position="55"/>
    </location>
</feature>
<dbReference type="GO" id="GO:0003700">
    <property type="term" value="F:DNA-binding transcription factor activity"/>
    <property type="evidence" value="ECO:0007669"/>
    <property type="project" value="InterPro"/>
</dbReference>
<evidence type="ECO:0000259" key="9">
    <source>
        <dbReference type="PROSITE" id="PS01124"/>
    </source>
</evidence>
<dbReference type="PANTHER" id="PTHR42713:SF3">
    <property type="entry name" value="TRANSCRIPTIONAL REGULATORY PROTEIN HPTR"/>
    <property type="match status" value="1"/>
</dbReference>
<keyword evidence="4" id="KW-0902">Two-component regulatory system</keyword>
<dbReference type="PANTHER" id="PTHR42713">
    <property type="entry name" value="HISTIDINE KINASE-RELATED"/>
    <property type="match status" value="1"/>
</dbReference>
<dbReference type="Pfam" id="PF12833">
    <property type="entry name" value="HTH_18"/>
    <property type="match status" value="1"/>
</dbReference>
<dbReference type="SMART" id="SM00448">
    <property type="entry name" value="REC"/>
    <property type="match status" value="1"/>
</dbReference>
<comment type="subcellular location">
    <subcellularLocation>
        <location evidence="1">Cytoplasm</location>
    </subcellularLocation>
</comment>
<evidence type="ECO:0000256" key="4">
    <source>
        <dbReference type="ARBA" id="ARBA00023012"/>
    </source>
</evidence>
<keyword evidence="2" id="KW-0963">Cytoplasm</keyword>
<dbReference type="PROSITE" id="PS01124">
    <property type="entry name" value="HTH_ARAC_FAMILY_2"/>
    <property type="match status" value="1"/>
</dbReference>
<evidence type="ECO:0000313" key="12">
    <source>
        <dbReference type="Proteomes" id="UP000683139"/>
    </source>
</evidence>
<dbReference type="RefSeq" id="WP_213513166.1">
    <property type="nucleotide sequence ID" value="NZ_BOSE01000001.1"/>
</dbReference>
<dbReference type="Proteomes" id="UP000683139">
    <property type="component" value="Unassembled WGS sequence"/>
</dbReference>
<dbReference type="InterPro" id="IPR011006">
    <property type="entry name" value="CheY-like_superfamily"/>
</dbReference>
<accession>A0A919YJF5</accession>
<dbReference type="GO" id="GO:0005737">
    <property type="term" value="C:cytoplasm"/>
    <property type="evidence" value="ECO:0007669"/>
    <property type="project" value="UniProtKB-SubCell"/>
</dbReference>
<name>A0A919YJF5_9BACL</name>
<dbReference type="Pfam" id="PF00072">
    <property type="entry name" value="Response_reg"/>
    <property type="match status" value="1"/>
</dbReference>
<dbReference type="AlphaFoldDB" id="A0A919YJF5"/>
<evidence type="ECO:0000256" key="2">
    <source>
        <dbReference type="ARBA" id="ARBA00022490"/>
    </source>
</evidence>
<dbReference type="SMART" id="SM00342">
    <property type="entry name" value="HTH_ARAC"/>
    <property type="match status" value="1"/>
</dbReference>
<evidence type="ECO:0000256" key="3">
    <source>
        <dbReference type="ARBA" id="ARBA00022553"/>
    </source>
</evidence>
<dbReference type="Gene3D" id="3.40.50.2300">
    <property type="match status" value="1"/>
</dbReference>
<evidence type="ECO:0000256" key="7">
    <source>
        <dbReference type="ARBA" id="ARBA00023163"/>
    </source>
</evidence>
<protein>
    <recommendedName>
        <fullName evidence="13">DNA-binding response regulator</fullName>
    </recommendedName>
</protein>
<dbReference type="SUPFAM" id="SSF46689">
    <property type="entry name" value="Homeodomain-like"/>
    <property type="match status" value="2"/>
</dbReference>
<keyword evidence="3 8" id="KW-0597">Phosphoprotein</keyword>
<proteinExistence type="predicted"/>
<keyword evidence="7" id="KW-0804">Transcription</keyword>
<evidence type="ECO:0000256" key="5">
    <source>
        <dbReference type="ARBA" id="ARBA00023015"/>
    </source>
</evidence>
<evidence type="ECO:0000256" key="6">
    <source>
        <dbReference type="ARBA" id="ARBA00023125"/>
    </source>
</evidence>
<dbReference type="CDD" id="cd17536">
    <property type="entry name" value="REC_YesN-like"/>
    <property type="match status" value="1"/>
</dbReference>